<dbReference type="EMBL" id="CP017686">
    <property type="protein sequence ID" value="AYQ54432.1"/>
    <property type="molecule type" value="Genomic_DNA"/>
</dbReference>
<sequence>MNSGAALVVAIGAASFGFLGIPVRFLGDNGFSAMDITMVRHLVTAVALFVIILVVDRSLLRARPRDVLLFALFGAFKLMSDVTLFKSQMLIDLSLSTLLQMTAPYYVMVFSLFLFKERITIQKMITVIVAFIGCILVTGIVTGKHDDLNFVGIACACMSGLFFGMFTLGCKIGADRQYAPMTTMFYIFLFATLFSLPLADDAMVLGSFANAEMLLYILVLGFVLSLLPFYCTTWGVKRLEVTKASLISVMELVTAAIVGAAVFGEELSAPRIVGMFLVILSIVIMDVKIWGKIREHRRSKGVSADGHT</sequence>
<protein>
    <recommendedName>
        <fullName evidence="2">EamA domain-containing protein</fullName>
    </recommendedName>
</protein>
<dbReference type="PANTHER" id="PTHR22911:SF133">
    <property type="entry name" value="MEMBRANE PROTEIN"/>
    <property type="match status" value="1"/>
</dbReference>
<keyword evidence="1" id="KW-0472">Membrane</keyword>
<name>A0A3G3IFW5_9ARCH</name>
<feature type="transmembrane region" description="Helical" evidence="1">
    <location>
        <begin position="269"/>
        <end position="290"/>
    </location>
</feature>
<feature type="transmembrane region" description="Helical" evidence="1">
    <location>
        <begin position="148"/>
        <end position="166"/>
    </location>
</feature>
<dbReference type="AlphaFoldDB" id="A0A3G3IFW5"/>
<feature type="domain" description="EamA" evidence="2">
    <location>
        <begin position="152"/>
        <end position="285"/>
    </location>
</feature>
<dbReference type="InterPro" id="IPR000620">
    <property type="entry name" value="EamA_dom"/>
</dbReference>
<feature type="transmembrane region" description="Helical" evidence="1">
    <location>
        <begin position="97"/>
        <end position="115"/>
    </location>
</feature>
<evidence type="ECO:0000259" key="2">
    <source>
        <dbReference type="Pfam" id="PF00892"/>
    </source>
</evidence>
<feature type="transmembrane region" description="Helical" evidence="1">
    <location>
        <begin position="67"/>
        <end position="85"/>
    </location>
</feature>
<feature type="transmembrane region" description="Helical" evidence="1">
    <location>
        <begin position="244"/>
        <end position="263"/>
    </location>
</feature>
<gene>
    <name evidence="3" type="ORF">BKD89_01180</name>
</gene>
<feature type="transmembrane region" description="Helical" evidence="1">
    <location>
        <begin position="124"/>
        <end position="142"/>
    </location>
</feature>
<feature type="transmembrane region" description="Helical" evidence="1">
    <location>
        <begin position="213"/>
        <end position="232"/>
    </location>
</feature>
<dbReference type="Proteomes" id="UP000273278">
    <property type="component" value="Chromosome"/>
</dbReference>
<dbReference type="GO" id="GO:0016020">
    <property type="term" value="C:membrane"/>
    <property type="evidence" value="ECO:0007669"/>
    <property type="project" value="InterPro"/>
</dbReference>
<feature type="transmembrane region" description="Helical" evidence="1">
    <location>
        <begin position="36"/>
        <end position="55"/>
    </location>
</feature>
<evidence type="ECO:0000313" key="3">
    <source>
        <dbReference type="EMBL" id="AYQ54432.1"/>
    </source>
</evidence>
<feature type="transmembrane region" description="Helical" evidence="1">
    <location>
        <begin position="178"/>
        <end position="198"/>
    </location>
</feature>
<reference evidence="3 4" key="1">
    <citation type="submission" date="2016-10" db="EMBL/GenBank/DDBJ databases">
        <title>Complete genome of the TMA-utilizing, human hosted archaeon Methanomethylophilus alvus Gen. nov, sp. nov., strain Mx-05, derived from a pure culture.</title>
        <authorList>
            <person name="Brugere J.-F."/>
            <person name="Ben Hania W."/>
            <person name="Chaudhary P.P."/>
            <person name="Gaci N."/>
            <person name="Borrel G."/>
            <person name="Cao Van Tuat L."/>
            <person name="Fardeau M.-L."/>
            <person name="Harris H.M.B."/>
            <person name="O'Toole P.W."/>
            <person name="Ollivier B."/>
        </authorList>
    </citation>
    <scope>NUCLEOTIDE SEQUENCE [LARGE SCALE GENOMIC DNA]</scope>
    <source>
        <strain evidence="3 4">Mx-05</strain>
    </source>
</reference>
<accession>A0A3G3IFW5</accession>
<dbReference type="SUPFAM" id="SSF103481">
    <property type="entry name" value="Multidrug resistance efflux transporter EmrE"/>
    <property type="match status" value="2"/>
</dbReference>
<dbReference type="InterPro" id="IPR037185">
    <property type="entry name" value="EmrE-like"/>
</dbReference>
<dbReference type="PANTHER" id="PTHR22911">
    <property type="entry name" value="ACYL-MALONYL CONDENSING ENZYME-RELATED"/>
    <property type="match status" value="1"/>
</dbReference>
<keyword evidence="1" id="KW-0812">Transmembrane</keyword>
<feature type="domain" description="EamA" evidence="2">
    <location>
        <begin position="6"/>
        <end position="138"/>
    </location>
</feature>
<dbReference type="OMA" id="EIAFDLW"/>
<organism evidence="3 4">
    <name type="scientific">Methanomethylophilus alvi</name>
    <dbReference type="NCBI Taxonomy" id="1291540"/>
    <lineage>
        <taxon>Archaea</taxon>
        <taxon>Methanobacteriati</taxon>
        <taxon>Thermoplasmatota</taxon>
        <taxon>Thermoplasmata</taxon>
        <taxon>Methanomassiliicoccales</taxon>
        <taxon>Methanomethylophilaceae</taxon>
        <taxon>Methanomethylophilus</taxon>
    </lineage>
</organism>
<dbReference type="Gene3D" id="1.10.3730.20">
    <property type="match status" value="1"/>
</dbReference>
<proteinExistence type="predicted"/>
<dbReference type="Pfam" id="PF00892">
    <property type="entry name" value="EamA"/>
    <property type="match status" value="2"/>
</dbReference>
<evidence type="ECO:0000256" key="1">
    <source>
        <dbReference type="SAM" id="Phobius"/>
    </source>
</evidence>
<keyword evidence="1" id="KW-1133">Transmembrane helix</keyword>
<evidence type="ECO:0000313" key="4">
    <source>
        <dbReference type="Proteomes" id="UP000273278"/>
    </source>
</evidence>